<dbReference type="Pfam" id="PF16187">
    <property type="entry name" value="Peptidase_M16_M"/>
    <property type="match status" value="1"/>
</dbReference>
<dbReference type="Pfam" id="PF00675">
    <property type="entry name" value="Peptidase_M16"/>
    <property type="match status" value="1"/>
</dbReference>
<evidence type="ECO:0000313" key="20">
    <source>
        <dbReference type="EMBL" id="OAQ13817.1"/>
    </source>
</evidence>
<evidence type="ECO:0000256" key="4">
    <source>
        <dbReference type="ARBA" id="ARBA00012449"/>
    </source>
</evidence>
<protein>
    <recommendedName>
        <fullName evidence="5">Protease 3</fullName>
        <ecNumber evidence="4">3.4.24.55</ecNumber>
    </recommendedName>
    <alternativeName>
        <fullName evidence="13">Pitrilysin</fullName>
    </alternativeName>
    <alternativeName>
        <fullName evidence="12">Protease III</fullName>
    </alternativeName>
    <alternativeName>
        <fullName evidence="11">Protease pi</fullName>
    </alternativeName>
</protein>
<dbReference type="InterPro" id="IPR054734">
    <property type="entry name" value="PqqF-like_C_4"/>
</dbReference>
<dbReference type="InterPro" id="IPR011765">
    <property type="entry name" value="Pept_M16_N"/>
</dbReference>
<dbReference type="EC" id="3.4.24.55" evidence="4"/>
<organism evidence="20 21">
    <name type="scientific">Bibersteinia trehalosi Y31</name>
    <dbReference type="NCBI Taxonomy" id="1261658"/>
    <lineage>
        <taxon>Bacteria</taxon>
        <taxon>Pseudomonadati</taxon>
        <taxon>Pseudomonadota</taxon>
        <taxon>Gammaproteobacteria</taxon>
        <taxon>Pasteurellales</taxon>
        <taxon>Pasteurellaceae</taxon>
        <taxon>Bibersteinia</taxon>
    </lineage>
</organism>
<feature type="signal peptide" evidence="15">
    <location>
        <begin position="1"/>
        <end position="21"/>
    </location>
</feature>
<dbReference type="InterPro" id="IPR007863">
    <property type="entry name" value="Peptidase_M16_C"/>
</dbReference>
<dbReference type="InterPro" id="IPR032632">
    <property type="entry name" value="Peptidase_M16_M"/>
</dbReference>
<keyword evidence="8" id="KW-0378">Hydrolase</keyword>
<proteinExistence type="inferred from homology"/>
<evidence type="ECO:0000256" key="5">
    <source>
        <dbReference type="ARBA" id="ARBA00017565"/>
    </source>
</evidence>
<dbReference type="InterPro" id="IPR050626">
    <property type="entry name" value="Peptidase_M16"/>
</dbReference>
<evidence type="ECO:0000256" key="15">
    <source>
        <dbReference type="SAM" id="SignalP"/>
    </source>
</evidence>
<keyword evidence="10" id="KW-0482">Metalloprotease</keyword>
<sequence>MKKSFLSYSLQLIFVLGAAQASTVFATAHSPAIETIQKEAQAGFEKLAVQIHKSPTDKAIYQAIRLDNGMEVLLISDDKANKSLFSVGLPIGSMEDPKEQQGLAHYLEHMILMGSKDYPETNSLDGFLTKNGGRNNAYTAPDRTVYYLQVNNNAFDEAVARLSDAFAAPLLAETNAKKEVNAVNAEMVRAKSSDGHLIRSVNRATANPAHPYTNFAVGNNETLSDKPNSKLQDELLKFYDTYYSANVMKAVLYSNQPIDKLATLAANTLGKVKNKNVSVPTLAMPLFTEQDLGVVLHYNPVIPTKSLTVSFDMPEDKAAFRQKSGEYLSYVFSNNTEGTLADYLVKQGLSDSGIGAIYSDDVSRNRGSFNISVRLTDKGLAEQDKIISLIFQQIEQIKKEGIQASYFGELKESLSQDFKHLRVDKSFNYAASLVSQMLSYPLENIFDQAYVADEMDVNEIKAKLDLMMLDNARIFIVDDKAPTNQKTPYFEAPYAIAKMTAAQKSKWLDFSQNPTLKLPALNPYFTTEFTLNEVDTSREIPKLILKGKGTEIYAMPSKYFSDEAKARLRITMSISPRADNVKMDVTSVLLNVMNGLAHRQTAFQASVAGMSANLMTTADSIGIVADGYTQNLAKLLQDVVVNFSQFELTKKDLALAKQRYLENLDALEKDSAQRQAMQPAGNFARYPFFETAKKRQVLAEISLDDVKNLRERLLNKMTAVRILSLGNLSDTQLKTLLKSLEKVVKNNNSHIEFGRYVDINQSQRKINYIKHIPHEDNALSVSYFSTGYGDIEGSVRASLLAAIISRWYFDDLRTDKQLGYVVSASRDRIGKTSGISFTVQSPIASTNEIMQHNQRFVTESFERLQKLSDTDFEKYRSNLIETMQHKPESLLREFGEYNGDFMHGNDNFDRKAQAIKLLKVLTKQDIVDFYRQTLVEQNGFVFASQAIGTNTRINQAADLAGFETIESIEALQKEFEIKHYH</sequence>
<dbReference type="Proteomes" id="UP000078358">
    <property type="component" value="Unassembled WGS sequence"/>
</dbReference>
<dbReference type="Pfam" id="PF05193">
    <property type="entry name" value="Peptidase_M16_C"/>
    <property type="match status" value="1"/>
</dbReference>
<feature type="domain" description="Peptidase M16 N-terminal" evidence="16">
    <location>
        <begin position="72"/>
        <end position="198"/>
    </location>
</feature>
<feature type="domain" description="Peptidase M16 C-terminal" evidence="17">
    <location>
        <begin position="233"/>
        <end position="414"/>
    </location>
</feature>
<dbReference type="InterPro" id="IPR011249">
    <property type="entry name" value="Metalloenz_LuxS/M16"/>
</dbReference>
<evidence type="ECO:0000256" key="6">
    <source>
        <dbReference type="ARBA" id="ARBA00022670"/>
    </source>
</evidence>
<comment type="similarity">
    <text evidence="3 14">Belongs to the peptidase M16 family.</text>
</comment>
<evidence type="ECO:0000256" key="9">
    <source>
        <dbReference type="ARBA" id="ARBA00022833"/>
    </source>
</evidence>
<evidence type="ECO:0000256" key="1">
    <source>
        <dbReference type="ARBA" id="ARBA00001947"/>
    </source>
</evidence>
<keyword evidence="6 20" id="KW-0645">Protease</keyword>
<evidence type="ECO:0000256" key="2">
    <source>
        <dbReference type="ARBA" id="ARBA00002184"/>
    </source>
</evidence>
<comment type="cofactor">
    <cofactor evidence="1">
        <name>Zn(2+)</name>
        <dbReference type="ChEBI" id="CHEBI:29105"/>
    </cofactor>
</comment>
<comment type="function">
    <text evidence="2">Endopeptidase that degrades small peptides of less than 7 kDa, such as glucagon and insulin.</text>
</comment>
<reference evidence="20 21" key="1">
    <citation type="submission" date="2014-01" db="EMBL/GenBank/DDBJ databases">
        <authorList>
            <person name="Zuccon D."/>
        </authorList>
    </citation>
    <scope>NUCLEOTIDE SEQUENCE [LARGE SCALE GENOMIC DNA]</scope>
    <source>
        <strain evidence="20 21">Y31</strain>
    </source>
</reference>
<dbReference type="SUPFAM" id="SSF63411">
    <property type="entry name" value="LuxS/MPP-like metallohydrolase"/>
    <property type="match status" value="4"/>
</dbReference>
<evidence type="ECO:0000259" key="18">
    <source>
        <dbReference type="Pfam" id="PF16187"/>
    </source>
</evidence>
<dbReference type="PATRIC" id="fig|1261658.3.peg.1025"/>
<dbReference type="NCBIfam" id="NF011681">
    <property type="entry name" value="PRK15101.1"/>
    <property type="match status" value="1"/>
</dbReference>
<evidence type="ECO:0000256" key="12">
    <source>
        <dbReference type="ARBA" id="ARBA00031184"/>
    </source>
</evidence>
<dbReference type="FunFam" id="3.30.830.10:FF:000012">
    <property type="entry name" value="Protease 3"/>
    <property type="match status" value="1"/>
</dbReference>
<dbReference type="EMBL" id="JACI01000002">
    <property type="protein sequence ID" value="OAQ13817.1"/>
    <property type="molecule type" value="Genomic_DNA"/>
</dbReference>
<evidence type="ECO:0000259" key="19">
    <source>
        <dbReference type="Pfam" id="PF22456"/>
    </source>
</evidence>
<name>A0A179CW68_BIBTR</name>
<evidence type="ECO:0000256" key="8">
    <source>
        <dbReference type="ARBA" id="ARBA00022801"/>
    </source>
</evidence>
<dbReference type="AlphaFoldDB" id="A0A179CW68"/>
<evidence type="ECO:0000256" key="11">
    <source>
        <dbReference type="ARBA" id="ARBA00029597"/>
    </source>
</evidence>
<keyword evidence="9" id="KW-0862">Zinc</keyword>
<keyword evidence="15" id="KW-0732">Signal</keyword>
<dbReference type="Pfam" id="PF22456">
    <property type="entry name" value="PqqF-like_C_4"/>
    <property type="match status" value="1"/>
</dbReference>
<dbReference type="PROSITE" id="PS00143">
    <property type="entry name" value="INSULINASE"/>
    <property type="match status" value="1"/>
</dbReference>
<accession>A0A179CW68</accession>
<evidence type="ECO:0000256" key="3">
    <source>
        <dbReference type="ARBA" id="ARBA00007261"/>
    </source>
</evidence>
<dbReference type="GO" id="GO:0004222">
    <property type="term" value="F:metalloendopeptidase activity"/>
    <property type="evidence" value="ECO:0007669"/>
    <property type="project" value="UniProtKB-EC"/>
</dbReference>
<evidence type="ECO:0000259" key="16">
    <source>
        <dbReference type="Pfam" id="PF00675"/>
    </source>
</evidence>
<keyword evidence="7" id="KW-0479">Metal-binding</keyword>
<dbReference type="Gene3D" id="3.30.830.10">
    <property type="entry name" value="Metalloenzyme, LuxS/M16 peptidase-like"/>
    <property type="match status" value="4"/>
</dbReference>
<evidence type="ECO:0000313" key="21">
    <source>
        <dbReference type="Proteomes" id="UP000078358"/>
    </source>
</evidence>
<dbReference type="PANTHER" id="PTHR43690">
    <property type="entry name" value="NARDILYSIN"/>
    <property type="match status" value="1"/>
</dbReference>
<dbReference type="GO" id="GO:0005737">
    <property type="term" value="C:cytoplasm"/>
    <property type="evidence" value="ECO:0007669"/>
    <property type="project" value="UniProtKB-ARBA"/>
</dbReference>
<feature type="domain" description="Peptidase M16 middle/third" evidence="18">
    <location>
        <begin position="423"/>
        <end position="685"/>
    </location>
</feature>
<evidence type="ECO:0000256" key="14">
    <source>
        <dbReference type="RuleBase" id="RU004447"/>
    </source>
</evidence>
<feature type="domain" description="Coenzyme PQQ synthesis protein F-like C-terminal lobe" evidence="19">
    <location>
        <begin position="799"/>
        <end position="894"/>
    </location>
</feature>
<dbReference type="PANTHER" id="PTHR43690:SF18">
    <property type="entry name" value="INSULIN-DEGRADING ENZYME-RELATED"/>
    <property type="match status" value="1"/>
</dbReference>
<dbReference type="InterPro" id="IPR001431">
    <property type="entry name" value="Pept_M16_Zn_BS"/>
</dbReference>
<gene>
    <name evidence="20" type="ORF">F480_05225</name>
</gene>
<evidence type="ECO:0000256" key="7">
    <source>
        <dbReference type="ARBA" id="ARBA00022723"/>
    </source>
</evidence>
<feature type="chain" id="PRO_5008100034" description="Protease 3" evidence="15">
    <location>
        <begin position="22"/>
        <end position="981"/>
    </location>
</feature>
<evidence type="ECO:0000256" key="13">
    <source>
        <dbReference type="ARBA" id="ARBA00033450"/>
    </source>
</evidence>
<comment type="caution">
    <text evidence="20">The sequence shown here is derived from an EMBL/GenBank/DDBJ whole genome shotgun (WGS) entry which is preliminary data.</text>
</comment>
<evidence type="ECO:0000259" key="17">
    <source>
        <dbReference type="Pfam" id="PF05193"/>
    </source>
</evidence>
<dbReference type="RefSeq" id="WP_064318431.1">
    <property type="nucleotide sequence ID" value="NZ_JACI01000002.1"/>
</dbReference>
<dbReference type="GO" id="GO:0046872">
    <property type="term" value="F:metal ion binding"/>
    <property type="evidence" value="ECO:0007669"/>
    <property type="project" value="UniProtKB-KW"/>
</dbReference>
<evidence type="ECO:0000256" key="10">
    <source>
        <dbReference type="ARBA" id="ARBA00023049"/>
    </source>
</evidence>
<dbReference type="GO" id="GO:0006508">
    <property type="term" value="P:proteolysis"/>
    <property type="evidence" value="ECO:0007669"/>
    <property type="project" value="UniProtKB-KW"/>
</dbReference>